<comment type="catalytic activity">
    <reaction evidence="4">
        <text>a 1-O-alkyl-2-acetyl-sn-glycero-3-phosphocholine + H2O = a 1-O-alkyl-sn-glycero-3-phosphocholine + acetate + H(+)</text>
        <dbReference type="Rhea" id="RHEA:17777"/>
        <dbReference type="ChEBI" id="CHEBI:15377"/>
        <dbReference type="ChEBI" id="CHEBI:15378"/>
        <dbReference type="ChEBI" id="CHEBI:30089"/>
        <dbReference type="ChEBI" id="CHEBI:30909"/>
        <dbReference type="ChEBI" id="CHEBI:36707"/>
        <dbReference type="EC" id="3.1.1.47"/>
    </reaction>
</comment>
<dbReference type="PANTHER" id="PTHR10272">
    <property type="entry name" value="PLATELET-ACTIVATING FACTOR ACETYLHYDROLASE"/>
    <property type="match status" value="1"/>
</dbReference>
<dbReference type="Pfam" id="PF03403">
    <property type="entry name" value="PAF-AH_p_II"/>
    <property type="match status" value="1"/>
</dbReference>
<feature type="active site" description="Nucleophile" evidence="5">
    <location>
        <position position="215"/>
    </location>
</feature>
<name>A0A507FHV0_9FUNG</name>
<feature type="active site" description="Charge relay system" evidence="5">
    <location>
        <position position="239"/>
    </location>
</feature>
<evidence type="ECO:0000256" key="4">
    <source>
        <dbReference type="PIRNR" id="PIRNR018169"/>
    </source>
</evidence>
<evidence type="ECO:0000256" key="6">
    <source>
        <dbReference type="SAM" id="MobiDB-lite"/>
    </source>
</evidence>
<feature type="region of interest" description="Disordered" evidence="6">
    <location>
        <begin position="143"/>
        <end position="167"/>
    </location>
</feature>
<evidence type="ECO:0000256" key="1">
    <source>
        <dbReference type="ARBA" id="ARBA00022801"/>
    </source>
</evidence>
<evidence type="ECO:0000313" key="7">
    <source>
        <dbReference type="EMBL" id="TPX75290.1"/>
    </source>
</evidence>
<dbReference type="EMBL" id="QEAP01000087">
    <property type="protein sequence ID" value="TPX75290.1"/>
    <property type="molecule type" value="Genomic_DNA"/>
</dbReference>
<dbReference type="GO" id="GO:0016042">
    <property type="term" value="P:lipid catabolic process"/>
    <property type="evidence" value="ECO:0007669"/>
    <property type="project" value="UniProtKB-KW"/>
</dbReference>
<evidence type="ECO:0000313" key="8">
    <source>
        <dbReference type="Proteomes" id="UP000320333"/>
    </source>
</evidence>
<dbReference type="Proteomes" id="UP000320333">
    <property type="component" value="Unassembled WGS sequence"/>
</dbReference>
<sequence length="381" mass="41618">MIPYPGPHAVGIARVETTATDKKRGVLGCMFYPSPAQTATKSKWLIGPTGFYARGFGAYIGAPQFLSNTLLTWLLGAVTIDACVESEARDSAKMPVAVFSHGLGGNQTTYSDLCGTFASRGFLVLSIEHRDRSASVSAKSNYTEKIDYQKPPKDEEESRQFRSGQVEQRVSEVGEGFQLLRDLNDGKQVENLLGTSLPDLKGRIDLDNSVMIGHSFGGVTAISVLQQPNNPFIAGIVLDPWMFALSSKEPLKVPVLSIQSETFHWRKNIAAFREIWDKSTTPPNRPSNTFTVLFNTKHQDVSDLLSIAPSFLKNTIGLGKLDAKVVYDAYDKMCSGFLKKVLDGRSKIADEIVVGDVDAALVVNDEAAFEFLDTIMAPAKV</sequence>
<keyword evidence="1 4" id="KW-0378">Hydrolase</keyword>
<dbReference type="GO" id="GO:0003847">
    <property type="term" value="F:1-alkyl-2-acetylglycerophosphocholine esterase activity"/>
    <property type="evidence" value="ECO:0007669"/>
    <property type="project" value="UniProtKB-UniRule"/>
</dbReference>
<feature type="compositionally biased region" description="Basic and acidic residues" evidence="6">
    <location>
        <begin position="143"/>
        <end position="160"/>
    </location>
</feature>
<keyword evidence="2 4" id="KW-0442">Lipid degradation</keyword>
<dbReference type="PANTHER" id="PTHR10272:SF0">
    <property type="entry name" value="PLATELET-ACTIVATING FACTOR ACETYLHYDROLASE"/>
    <property type="match status" value="1"/>
</dbReference>
<evidence type="ECO:0000256" key="3">
    <source>
        <dbReference type="ARBA" id="ARBA00023098"/>
    </source>
</evidence>
<comment type="similarity">
    <text evidence="4">Belongs to the serine esterase family.</text>
</comment>
<dbReference type="EC" id="3.1.1.47" evidence="4"/>
<keyword evidence="3 4" id="KW-0443">Lipid metabolism</keyword>
<dbReference type="STRING" id="246404.A0A507FHV0"/>
<keyword evidence="8" id="KW-1185">Reference proteome</keyword>
<organism evidence="7 8">
    <name type="scientific">Chytriomyces confervae</name>
    <dbReference type="NCBI Taxonomy" id="246404"/>
    <lineage>
        <taxon>Eukaryota</taxon>
        <taxon>Fungi</taxon>
        <taxon>Fungi incertae sedis</taxon>
        <taxon>Chytridiomycota</taxon>
        <taxon>Chytridiomycota incertae sedis</taxon>
        <taxon>Chytridiomycetes</taxon>
        <taxon>Chytridiales</taxon>
        <taxon>Chytriomycetaceae</taxon>
        <taxon>Chytriomyces</taxon>
    </lineage>
</organism>
<proteinExistence type="inferred from homology"/>
<accession>A0A507FHV0</accession>
<dbReference type="SUPFAM" id="SSF53474">
    <property type="entry name" value="alpha/beta-Hydrolases"/>
    <property type="match status" value="1"/>
</dbReference>
<protein>
    <recommendedName>
        <fullName evidence="4">Putative phospholipase</fullName>
        <ecNumber evidence="4">3.1.1.47</ecNumber>
    </recommendedName>
</protein>
<dbReference type="AlphaFoldDB" id="A0A507FHV0"/>
<dbReference type="OrthoDB" id="2363873at2759"/>
<dbReference type="InterPro" id="IPR016715">
    <property type="entry name" value="PAF_acetylhydro_eukaryote"/>
</dbReference>
<comment type="caution">
    <text evidence="7">The sequence shown here is derived from an EMBL/GenBank/DDBJ whole genome shotgun (WGS) entry which is preliminary data.</text>
</comment>
<gene>
    <name evidence="7" type="ORF">CcCBS67573_g03441</name>
</gene>
<reference evidence="7 8" key="1">
    <citation type="journal article" date="2019" name="Sci. Rep.">
        <title>Comparative genomics of chytrid fungi reveal insights into the obligate biotrophic and pathogenic lifestyle of Synchytrium endobioticum.</title>
        <authorList>
            <person name="van de Vossenberg B.T.L.H."/>
            <person name="Warris S."/>
            <person name="Nguyen H.D.T."/>
            <person name="van Gent-Pelzer M.P.E."/>
            <person name="Joly D.L."/>
            <person name="van de Geest H.C."/>
            <person name="Bonants P.J.M."/>
            <person name="Smith D.S."/>
            <person name="Levesque C.A."/>
            <person name="van der Lee T.A.J."/>
        </authorList>
    </citation>
    <scope>NUCLEOTIDE SEQUENCE [LARGE SCALE GENOMIC DNA]</scope>
    <source>
        <strain evidence="7 8">CBS 675.73</strain>
    </source>
</reference>
<evidence type="ECO:0000256" key="5">
    <source>
        <dbReference type="PIRSR" id="PIRSR018169-1"/>
    </source>
</evidence>
<dbReference type="InterPro" id="IPR029058">
    <property type="entry name" value="AB_hydrolase_fold"/>
</dbReference>
<evidence type="ECO:0000256" key="2">
    <source>
        <dbReference type="ARBA" id="ARBA00022963"/>
    </source>
</evidence>
<feature type="active site" description="Charge relay system" evidence="5">
    <location>
        <position position="298"/>
    </location>
</feature>
<dbReference type="Gene3D" id="3.40.50.1820">
    <property type="entry name" value="alpha/beta hydrolase"/>
    <property type="match status" value="1"/>
</dbReference>
<dbReference type="PIRSF" id="PIRSF018169">
    <property type="entry name" value="PAF_acetylhydrolase"/>
    <property type="match status" value="1"/>
</dbReference>